<name>A0A9D2CDP9_9FIRM</name>
<accession>A0A9D2CDP9</accession>
<dbReference type="PANTHER" id="PTHR38682">
    <property type="entry name" value="V-TYPE ATP SYNTHASE SUBUNIT C"/>
    <property type="match status" value="1"/>
</dbReference>
<comment type="caution">
    <text evidence="4">The sequence shown here is derived from an EMBL/GenBank/DDBJ whole genome shotgun (WGS) entry which is preliminary data.</text>
</comment>
<reference evidence="4" key="1">
    <citation type="journal article" date="2021" name="PeerJ">
        <title>Extensive microbial diversity within the chicken gut microbiome revealed by metagenomics and culture.</title>
        <authorList>
            <person name="Gilroy R."/>
            <person name="Ravi A."/>
            <person name="Getino M."/>
            <person name="Pursley I."/>
            <person name="Horton D.L."/>
            <person name="Alikhan N.F."/>
            <person name="Baker D."/>
            <person name="Gharbi K."/>
            <person name="Hall N."/>
            <person name="Watson M."/>
            <person name="Adriaenssens E.M."/>
            <person name="Foster-Nyarko E."/>
            <person name="Jarju S."/>
            <person name="Secka A."/>
            <person name="Antonio M."/>
            <person name="Oren A."/>
            <person name="Chaudhuri R.R."/>
            <person name="La Ragione R."/>
            <person name="Hildebrand F."/>
            <person name="Pallen M.J."/>
        </authorList>
    </citation>
    <scope>NUCLEOTIDE SEQUENCE</scope>
    <source>
        <strain evidence="4">CHK33-7979</strain>
    </source>
</reference>
<reference evidence="4" key="2">
    <citation type="submission" date="2021-04" db="EMBL/GenBank/DDBJ databases">
        <authorList>
            <person name="Gilroy R."/>
        </authorList>
    </citation>
    <scope>NUCLEOTIDE SEQUENCE</scope>
    <source>
        <strain evidence="4">CHK33-7979</strain>
    </source>
</reference>
<evidence type="ECO:0000313" key="5">
    <source>
        <dbReference type="Proteomes" id="UP000886824"/>
    </source>
</evidence>
<organism evidence="4 5">
    <name type="scientific">Candidatus Intestinimonas merdavium</name>
    <dbReference type="NCBI Taxonomy" id="2838622"/>
    <lineage>
        <taxon>Bacteria</taxon>
        <taxon>Bacillati</taxon>
        <taxon>Bacillota</taxon>
        <taxon>Clostridia</taxon>
        <taxon>Eubacteriales</taxon>
        <taxon>Intestinimonas</taxon>
    </lineage>
</organism>
<dbReference type="InterPro" id="IPR044911">
    <property type="entry name" value="V-type_ATPase_csu/dsu_dom_3"/>
</dbReference>
<keyword evidence="2" id="KW-0813">Transport</keyword>
<evidence type="ECO:0000313" key="4">
    <source>
        <dbReference type="EMBL" id="HIY72689.1"/>
    </source>
</evidence>
<keyword evidence="3" id="KW-0406">Ion transport</keyword>
<dbReference type="EMBL" id="DXCX01000019">
    <property type="protein sequence ID" value="HIY72689.1"/>
    <property type="molecule type" value="Genomic_DNA"/>
</dbReference>
<dbReference type="Gene3D" id="1.20.1690.10">
    <property type="entry name" value="V-type ATP synthase subunit C domain"/>
    <property type="match status" value="2"/>
</dbReference>
<evidence type="ECO:0000256" key="1">
    <source>
        <dbReference type="ARBA" id="ARBA00006709"/>
    </source>
</evidence>
<comment type="similarity">
    <text evidence="1">Belongs to the V-ATPase V0D/AC39 subunit family.</text>
</comment>
<dbReference type="GO" id="GO:0046961">
    <property type="term" value="F:proton-transporting ATPase activity, rotational mechanism"/>
    <property type="evidence" value="ECO:0007669"/>
    <property type="project" value="InterPro"/>
</dbReference>
<dbReference type="Pfam" id="PF01992">
    <property type="entry name" value="vATP-synt_AC39"/>
    <property type="match status" value="1"/>
</dbReference>
<dbReference type="InterPro" id="IPR050873">
    <property type="entry name" value="V-ATPase_V0D/AC39_subunit"/>
</dbReference>
<dbReference type="PANTHER" id="PTHR38682:SF1">
    <property type="entry name" value="V-TYPE ATP SYNTHASE SUBUNIT C"/>
    <property type="match status" value="1"/>
</dbReference>
<gene>
    <name evidence="4" type="ORF">H9826_01775</name>
</gene>
<sequence length="333" mass="36435">MAKKLKEYDYLYISARIHAMENKLLTRERMERMLSARNAEEAAKVLAECGYGDFPSLTPAAIEHTLDEARLSLFAELRRSAPDPAIVDVFCIKYDYHNAKVLLKAQATGQSPDELLLDAGRYPAGRLKEDYLQGDLSRYSDAFAQAVAQAKELLASSGDPQAADLLLDQAYYAEMLAAAKAARSAFLEGYVRLSIDSVNLRSVVRAARMGKGPDFLRRVLLPEGNVKTDSLLAAGAGAADLAGLFAHTYLTAAAQEGAEAMRGGSLTQFERLCDNALTAYLSQGKRVAFGEHPLIGYLYAKENELTTIRIILTGRLAGLGAETIRERLRESYV</sequence>
<dbReference type="InterPro" id="IPR036079">
    <property type="entry name" value="ATPase_csu/dsu_sf"/>
</dbReference>
<dbReference type="Proteomes" id="UP000886824">
    <property type="component" value="Unassembled WGS sequence"/>
</dbReference>
<proteinExistence type="inferred from homology"/>
<protein>
    <submittedName>
        <fullName evidence="4">V-type ATPase subunit</fullName>
    </submittedName>
</protein>
<dbReference type="InterPro" id="IPR002843">
    <property type="entry name" value="ATPase_V0-cplx_csu/dsu"/>
</dbReference>
<dbReference type="AlphaFoldDB" id="A0A9D2CDP9"/>
<dbReference type="SUPFAM" id="SSF103486">
    <property type="entry name" value="V-type ATP synthase subunit C"/>
    <property type="match status" value="1"/>
</dbReference>
<dbReference type="Gene3D" id="1.10.132.50">
    <property type="entry name" value="ATP synthase (C/AC39) subunit, domain 3"/>
    <property type="match status" value="1"/>
</dbReference>
<evidence type="ECO:0000256" key="3">
    <source>
        <dbReference type="ARBA" id="ARBA00023065"/>
    </source>
</evidence>
<dbReference type="InterPro" id="IPR035067">
    <property type="entry name" value="V-type_ATPase_csu/dsu"/>
</dbReference>
<evidence type="ECO:0000256" key="2">
    <source>
        <dbReference type="ARBA" id="ARBA00022448"/>
    </source>
</evidence>